<dbReference type="EMBL" id="JBHRWI010000022">
    <property type="protein sequence ID" value="MFC3512235.1"/>
    <property type="molecule type" value="Genomic_DNA"/>
</dbReference>
<proteinExistence type="predicted"/>
<gene>
    <name evidence="1" type="ORF">ACFORO_18835</name>
</gene>
<comment type="caution">
    <text evidence="1">The sequence shown here is derived from an EMBL/GenBank/DDBJ whole genome shotgun (WGS) entry which is preliminary data.</text>
</comment>
<evidence type="ECO:0000313" key="1">
    <source>
        <dbReference type="EMBL" id="MFC3512235.1"/>
    </source>
</evidence>
<sequence length="41" mass="4309">MSFVDTWHAVLRAAVSLLSGLFADGPGAGDTRSDDRCRLSG</sequence>
<organism evidence="1 2">
    <name type="scientific">Amycolatopsis halotolerans</name>
    <dbReference type="NCBI Taxonomy" id="330083"/>
    <lineage>
        <taxon>Bacteria</taxon>
        <taxon>Bacillati</taxon>
        <taxon>Actinomycetota</taxon>
        <taxon>Actinomycetes</taxon>
        <taxon>Pseudonocardiales</taxon>
        <taxon>Pseudonocardiaceae</taxon>
        <taxon>Amycolatopsis</taxon>
    </lineage>
</organism>
<dbReference type="RefSeq" id="WP_377896598.1">
    <property type="nucleotide sequence ID" value="NZ_JBHRWI010000022.1"/>
</dbReference>
<protein>
    <submittedName>
        <fullName evidence="1">Uncharacterized protein</fullName>
    </submittedName>
</protein>
<reference evidence="2" key="1">
    <citation type="journal article" date="2019" name="Int. J. Syst. Evol. Microbiol.">
        <title>The Global Catalogue of Microorganisms (GCM) 10K type strain sequencing project: providing services to taxonomists for standard genome sequencing and annotation.</title>
        <authorList>
            <consortium name="The Broad Institute Genomics Platform"/>
            <consortium name="The Broad Institute Genome Sequencing Center for Infectious Disease"/>
            <person name="Wu L."/>
            <person name="Ma J."/>
        </authorList>
    </citation>
    <scope>NUCLEOTIDE SEQUENCE [LARGE SCALE GENOMIC DNA]</scope>
    <source>
        <strain evidence="2">CGMCC 4.7682</strain>
    </source>
</reference>
<dbReference type="Proteomes" id="UP001595764">
    <property type="component" value="Unassembled WGS sequence"/>
</dbReference>
<evidence type="ECO:0000313" key="2">
    <source>
        <dbReference type="Proteomes" id="UP001595764"/>
    </source>
</evidence>
<name>A0ABV7QG10_9PSEU</name>
<accession>A0ABV7QG10</accession>
<keyword evidence="2" id="KW-1185">Reference proteome</keyword>